<accession>A0A2P2QC33</accession>
<dbReference type="EMBL" id="GGEC01084076">
    <property type="protein sequence ID" value="MBX64560.1"/>
    <property type="molecule type" value="Transcribed_RNA"/>
</dbReference>
<sequence>MRIDTFRETK</sequence>
<organism evidence="1">
    <name type="scientific">Rhizophora mucronata</name>
    <name type="common">Asiatic mangrove</name>
    <dbReference type="NCBI Taxonomy" id="61149"/>
    <lineage>
        <taxon>Eukaryota</taxon>
        <taxon>Viridiplantae</taxon>
        <taxon>Streptophyta</taxon>
        <taxon>Embryophyta</taxon>
        <taxon>Tracheophyta</taxon>
        <taxon>Spermatophyta</taxon>
        <taxon>Magnoliopsida</taxon>
        <taxon>eudicotyledons</taxon>
        <taxon>Gunneridae</taxon>
        <taxon>Pentapetalae</taxon>
        <taxon>rosids</taxon>
        <taxon>fabids</taxon>
        <taxon>Malpighiales</taxon>
        <taxon>Rhizophoraceae</taxon>
        <taxon>Rhizophora</taxon>
    </lineage>
</organism>
<evidence type="ECO:0000313" key="1">
    <source>
        <dbReference type="EMBL" id="MBX64560.1"/>
    </source>
</evidence>
<protein>
    <submittedName>
        <fullName evidence="1">Uncharacterized protein</fullName>
    </submittedName>
</protein>
<name>A0A2P2QC33_RHIMU</name>
<proteinExistence type="predicted"/>
<reference evidence="1" key="1">
    <citation type="submission" date="2018-02" db="EMBL/GenBank/DDBJ databases">
        <title>Rhizophora mucronata_Transcriptome.</title>
        <authorList>
            <person name="Meera S.P."/>
            <person name="Sreeshan A."/>
            <person name="Augustine A."/>
        </authorList>
    </citation>
    <scope>NUCLEOTIDE SEQUENCE</scope>
    <source>
        <tissue evidence="1">Leaf</tissue>
    </source>
</reference>